<reference evidence="1 2" key="1">
    <citation type="submission" date="2020-04" db="EMBL/GenBank/DDBJ databases">
        <title>Perkinsus olseni comparative genomics.</title>
        <authorList>
            <person name="Bogema D.R."/>
        </authorList>
    </citation>
    <scope>NUCLEOTIDE SEQUENCE [LARGE SCALE GENOMIC DNA]</scope>
    <source>
        <strain evidence="1 2">ATCC PRA-207</strain>
    </source>
</reference>
<proteinExistence type="predicted"/>
<accession>A0A7J6UBQ9</accession>
<organism evidence="1 2">
    <name type="scientific">Perkinsus olseni</name>
    <name type="common">Perkinsus atlanticus</name>
    <dbReference type="NCBI Taxonomy" id="32597"/>
    <lineage>
        <taxon>Eukaryota</taxon>
        <taxon>Sar</taxon>
        <taxon>Alveolata</taxon>
        <taxon>Perkinsozoa</taxon>
        <taxon>Perkinsea</taxon>
        <taxon>Perkinsida</taxon>
        <taxon>Perkinsidae</taxon>
        <taxon>Perkinsus</taxon>
    </lineage>
</organism>
<sequence>GLRPVPQRCLGCPLGARSSCSEASRRAVEECYWKELSVIQSCQSPCSLPSELFASLSWLRASSMERRMRLITWETSTRPSVSSQQ</sequence>
<feature type="non-terminal residue" evidence="1">
    <location>
        <position position="1"/>
    </location>
</feature>
<name>A0A7J6UBQ9_PEROL</name>
<dbReference type="EMBL" id="JABANO010004775">
    <property type="protein sequence ID" value="KAF4754634.1"/>
    <property type="molecule type" value="Genomic_DNA"/>
</dbReference>
<feature type="non-terminal residue" evidence="1">
    <location>
        <position position="85"/>
    </location>
</feature>
<gene>
    <name evidence="1" type="ORF">FOZ63_015332</name>
</gene>
<comment type="caution">
    <text evidence="1">The sequence shown here is derived from an EMBL/GenBank/DDBJ whole genome shotgun (WGS) entry which is preliminary data.</text>
</comment>
<protein>
    <submittedName>
        <fullName evidence="1">Uncharacterized protein</fullName>
    </submittedName>
</protein>
<keyword evidence="2" id="KW-1185">Reference proteome</keyword>
<evidence type="ECO:0000313" key="2">
    <source>
        <dbReference type="Proteomes" id="UP000553632"/>
    </source>
</evidence>
<dbReference type="AlphaFoldDB" id="A0A7J6UBQ9"/>
<dbReference type="Proteomes" id="UP000553632">
    <property type="component" value="Unassembled WGS sequence"/>
</dbReference>
<evidence type="ECO:0000313" key="1">
    <source>
        <dbReference type="EMBL" id="KAF4754634.1"/>
    </source>
</evidence>